<dbReference type="KEGG" id="mgly:NCTC10194_00437"/>
<keyword evidence="1" id="KW-1133">Transmembrane helix</keyword>
<evidence type="ECO:0000313" key="2">
    <source>
        <dbReference type="EMBL" id="VEU70427.1"/>
    </source>
</evidence>
<feature type="transmembrane region" description="Helical" evidence="1">
    <location>
        <begin position="68"/>
        <end position="88"/>
    </location>
</feature>
<dbReference type="AlphaFoldDB" id="A0A449AVA8"/>
<evidence type="ECO:0000256" key="1">
    <source>
        <dbReference type="SAM" id="Phobius"/>
    </source>
</evidence>
<sequence>MKTIKINNPKHWIMLFSLFVVAMIVIFLFYLEIKYLYYGYIKGVNITNIIRLEAFFNGTTYFLVWLEYFWYIFVGVLIFIILFILSIIELATRVMVINEDYTFYLKNAITKRKKLIKMSDIIIVDNSPLKIKWPTSNIFGKQLFVSFIIDQTDEKEFIAILNDSKKPQEPVTNENI</sequence>
<name>A0A449AVA8_9BACT</name>
<keyword evidence="3" id="KW-1185">Reference proteome</keyword>
<dbReference type="EMBL" id="LR215024">
    <property type="protein sequence ID" value="VEU70427.1"/>
    <property type="molecule type" value="Genomic_DNA"/>
</dbReference>
<keyword evidence="1" id="KW-0472">Membrane</keyword>
<protein>
    <submittedName>
        <fullName evidence="2">Uncharacterized protein</fullName>
    </submittedName>
</protein>
<reference evidence="2 3" key="1">
    <citation type="submission" date="2019-01" db="EMBL/GenBank/DDBJ databases">
        <authorList>
            <consortium name="Pathogen Informatics"/>
        </authorList>
    </citation>
    <scope>NUCLEOTIDE SEQUENCE [LARGE SCALE GENOMIC DNA]</scope>
    <source>
        <strain evidence="2 3">NCTC10194</strain>
    </source>
</reference>
<organism evidence="2 3">
    <name type="scientific">Mycoplasmopsis glycophila</name>
    <dbReference type="NCBI Taxonomy" id="171285"/>
    <lineage>
        <taxon>Bacteria</taxon>
        <taxon>Bacillati</taxon>
        <taxon>Mycoplasmatota</taxon>
        <taxon>Mycoplasmoidales</taxon>
        <taxon>Metamycoplasmataceae</taxon>
        <taxon>Mycoplasmopsis</taxon>
    </lineage>
</organism>
<feature type="transmembrane region" description="Helical" evidence="1">
    <location>
        <begin position="12"/>
        <end position="31"/>
    </location>
</feature>
<keyword evidence="1" id="KW-0812">Transmembrane</keyword>
<evidence type="ECO:0000313" key="3">
    <source>
        <dbReference type="Proteomes" id="UP000290815"/>
    </source>
</evidence>
<dbReference type="Proteomes" id="UP000290815">
    <property type="component" value="Chromosome"/>
</dbReference>
<proteinExistence type="predicted"/>
<gene>
    <name evidence="2" type="ORF">NCTC10194_00437</name>
</gene>
<accession>A0A449AVA8</accession>